<gene>
    <name evidence="1" type="ORF">Vau01_040440</name>
</gene>
<dbReference type="EMBL" id="BOPG01000024">
    <property type="protein sequence ID" value="GIJ56528.1"/>
    <property type="molecule type" value="Genomic_DNA"/>
</dbReference>
<keyword evidence="2" id="KW-1185">Reference proteome</keyword>
<organism evidence="1 2">
    <name type="scientific">Virgisporangium aurantiacum</name>
    <dbReference type="NCBI Taxonomy" id="175570"/>
    <lineage>
        <taxon>Bacteria</taxon>
        <taxon>Bacillati</taxon>
        <taxon>Actinomycetota</taxon>
        <taxon>Actinomycetes</taxon>
        <taxon>Micromonosporales</taxon>
        <taxon>Micromonosporaceae</taxon>
        <taxon>Virgisporangium</taxon>
    </lineage>
</organism>
<name>A0A8J3Z7V3_9ACTN</name>
<dbReference type="AlphaFoldDB" id="A0A8J3Z7V3"/>
<dbReference type="Proteomes" id="UP000612585">
    <property type="component" value="Unassembled WGS sequence"/>
</dbReference>
<proteinExistence type="predicted"/>
<sequence>MPESRGVQRVDTVLIHIGGPGRPAETVRLGPGGVARFGRGAPDLPVDIVLADRAVPRLAGEIAAAGDHWTLTNLSRDITYVVDNPEGAGEHVKVPPGRYAAPVPFEISRVVIPARGEFVTFHVFAPMHAFVDRSAAHPPGGDRTLSAFALDETAKYFLVLVALCEPRLRDESLVAIPTIERVVARLRPLPTCGDLTVAAVTFHIDYLARTKLRVKQDPERLDTKRAALVSLALRFDLVREEHLRLLPPGAA</sequence>
<evidence type="ECO:0000313" key="2">
    <source>
        <dbReference type="Proteomes" id="UP000612585"/>
    </source>
</evidence>
<evidence type="ECO:0008006" key="3">
    <source>
        <dbReference type="Google" id="ProtNLM"/>
    </source>
</evidence>
<protein>
    <recommendedName>
        <fullName evidence="3">FHA domain-containing protein</fullName>
    </recommendedName>
</protein>
<evidence type="ECO:0000313" key="1">
    <source>
        <dbReference type="EMBL" id="GIJ56528.1"/>
    </source>
</evidence>
<dbReference type="InterPro" id="IPR008984">
    <property type="entry name" value="SMAD_FHA_dom_sf"/>
</dbReference>
<reference evidence="1" key="1">
    <citation type="submission" date="2021-01" db="EMBL/GenBank/DDBJ databases">
        <title>Whole genome shotgun sequence of Virgisporangium aurantiacum NBRC 16421.</title>
        <authorList>
            <person name="Komaki H."/>
            <person name="Tamura T."/>
        </authorList>
    </citation>
    <scope>NUCLEOTIDE SEQUENCE</scope>
    <source>
        <strain evidence="1">NBRC 16421</strain>
    </source>
</reference>
<comment type="caution">
    <text evidence="1">The sequence shown here is derived from an EMBL/GenBank/DDBJ whole genome shotgun (WGS) entry which is preliminary data.</text>
</comment>
<dbReference type="SUPFAM" id="SSF49879">
    <property type="entry name" value="SMAD/FHA domain"/>
    <property type="match status" value="1"/>
</dbReference>
<accession>A0A8J3Z7V3</accession>